<dbReference type="Pfam" id="PF13127">
    <property type="entry name" value="DUF3955"/>
    <property type="match status" value="1"/>
</dbReference>
<keyword evidence="1" id="KW-1133">Transmembrane helix</keyword>
<proteinExistence type="predicted"/>
<evidence type="ECO:0000313" key="3">
    <source>
        <dbReference type="EMBL" id="MET4756088.1"/>
    </source>
</evidence>
<evidence type="ECO:0000259" key="2">
    <source>
        <dbReference type="Pfam" id="PF13127"/>
    </source>
</evidence>
<dbReference type="Proteomes" id="UP001549366">
    <property type="component" value="Unassembled WGS sequence"/>
</dbReference>
<keyword evidence="4" id="KW-1185">Reference proteome</keyword>
<comment type="caution">
    <text evidence="3">The sequence shown here is derived from an EMBL/GenBank/DDBJ whole genome shotgun (WGS) entry which is preliminary data.</text>
</comment>
<keyword evidence="1" id="KW-0812">Transmembrane</keyword>
<evidence type="ECO:0000256" key="1">
    <source>
        <dbReference type="SAM" id="Phobius"/>
    </source>
</evidence>
<feature type="transmembrane region" description="Helical" evidence="1">
    <location>
        <begin position="16"/>
        <end position="33"/>
    </location>
</feature>
<feature type="domain" description="DUF3955" evidence="2">
    <location>
        <begin position="17"/>
        <end position="70"/>
    </location>
</feature>
<organism evidence="3 4">
    <name type="scientific">Endozoicomonas lisbonensis</name>
    <dbReference type="NCBI Taxonomy" id="3120522"/>
    <lineage>
        <taxon>Bacteria</taxon>
        <taxon>Pseudomonadati</taxon>
        <taxon>Pseudomonadota</taxon>
        <taxon>Gammaproteobacteria</taxon>
        <taxon>Oceanospirillales</taxon>
        <taxon>Endozoicomonadaceae</taxon>
        <taxon>Endozoicomonas</taxon>
    </lineage>
</organism>
<evidence type="ECO:0000313" key="4">
    <source>
        <dbReference type="Proteomes" id="UP001549366"/>
    </source>
</evidence>
<protein>
    <recommendedName>
        <fullName evidence="2">DUF3955 domain-containing protein</fullName>
    </recommendedName>
</protein>
<accession>A0ABV2SGN2</accession>
<dbReference type="InterPro" id="IPR025016">
    <property type="entry name" value="DUF3955"/>
</dbReference>
<dbReference type="EMBL" id="JBEWTB010000002">
    <property type="protein sequence ID" value="MET4756088.1"/>
    <property type="molecule type" value="Genomic_DNA"/>
</dbReference>
<gene>
    <name evidence="3" type="ORF">V5J35_001280</name>
</gene>
<sequence>MFKTILNMNKKVSTRLYYTGLLLIAAGACSLWIEKRFYQYVDHDGWLHESLFLPLGVFSLLLGFAALFLFTTLKIMAMIKVRR</sequence>
<reference evidence="3 4" key="1">
    <citation type="submission" date="2024-06" db="EMBL/GenBank/DDBJ databases">
        <title>Genomic Encyclopedia of Type Strains, Phase V (KMG-V): Genome sequencing to study the core and pangenomes of soil and plant-associated prokaryotes.</title>
        <authorList>
            <person name="Whitman W."/>
        </authorList>
    </citation>
    <scope>NUCLEOTIDE SEQUENCE [LARGE SCALE GENOMIC DNA]</scope>
    <source>
        <strain evidence="3 4">NE40</strain>
    </source>
</reference>
<dbReference type="RefSeq" id="WP_354010450.1">
    <property type="nucleotide sequence ID" value="NZ_JBEWTA010000001.1"/>
</dbReference>
<keyword evidence="1" id="KW-0472">Membrane</keyword>
<feature type="transmembrane region" description="Helical" evidence="1">
    <location>
        <begin position="53"/>
        <end position="73"/>
    </location>
</feature>
<name>A0ABV2SGN2_9GAMM</name>
<dbReference type="PROSITE" id="PS51257">
    <property type="entry name" value="PROKAR_LIPOPROTEIN"/>
    <property type="match status" value="1"/>
</dbReference>